<keyword evidence="7 10" id="KW-1133">Transmembrane helix</keyword>
<keyword evidence="9 10" id="KW-0472">Membrane</keyword>
<protein>
    <submittedName>
        <fullName evidence="11">MNN2-type II membrane</fullName>
    </submittedName>
</protein>
<evidence type="ECO:0000256" key="7">
    <source>
        <dbReference type="ARBA" id="ARBA00022989"/>
    </source>
</evidence>
<keyword evidence="5 10" id="KW-0812">Transmembrane</keyword>
<evidence type="ECO:0000256" key="8">
    <source>
        <dbReference type="ARBA" id="ARBA00023034"/>
    </source>
</evidence>
<keyword evidence="8" id="KW-0333">Golgi apparatus</keyword>
<dbReference type="EMBL" id="JAADYS010000327">
    <property type="protein sequence ID" value="KAF4470549.1"/>
    <property type="molecule type" value="Genomic_DNA"/>
</dbReference>
<dbReference type="Pfam" id="PF11051">
    <property type="entry name" value="Mannosyl_trans3"/>
    <property type="match status" value="2"/>
</dbReference>
<accession>A0A8H4PCI9</accession>
<organism evidence="11 12">
    <name type="scientific">Fusarium albosuccineum</name>
    <dbReference type="NCBI Taxonomy" id="1237068"/>
    <lineage>
        <taxon>Eukaryota</taxon>
        <taxon>Fungi</taxon>
        <taxon>Dikarya</taxon>
        <taxon>Ascomycota</taxon>
        <taxon>Pezizomycotina</taxon>
        <taxon>Sordariomycetes</taxon>
        <taxon>Hypocreomycetidae</taxon>
        <taxon>Hypocreales</taxon>
        <taxon>Nectriaceae</taxon>
        <taxon>Fusarium</taxon>
        <taxon>Fusarium decemcellulare species complex</taxon>
    </lineage>
</organism>
<keyword evidence="6" id="KW-0735">Signal-anchor</keyword>
<comment type="similarity">
    <text evidence="3">Belongs to the MNN1/MNT family.</text>
</comment>
<dbReference type="GO" id="GO:0000026">
    <property type="term" value="F:alpha-1,2-mannosyltransferase activity"/>
    <property type="evidence" value="ECO:0007669"/>
    <property type="project" value="TreeGrafter"/>
</dbReference>
<comment type="subcellular location">
    <subcellularLocation>
        <location evidence="1">Golgi apparatus membrane</location>
        <topology evidence="1">Single-pass type II membrane protein</topology>
    </subcellularLocation>
</comment>
<feature type="transmembrane region" description="Helical" evidence="10">
    <location>
        <begin position="21"/>
        <end position="41"/>
    </location>
</feature>
<dbReference type="PANTHER" id="PTHR31646:SF1">
    <property type="entry name" value="ALPHA-1,2-MANNOSYLTRANSFERASE MNN2"/>
    <property type="match status" value="1"/>
</dbReference>
<comment type="pathway">
    <text evidence="2">Protein modification; protein glycosylation.</text>
</comment>
<evidence type="ECO:0000313" key="11">
    <source>
        <dbReference type="EMBL" id="KAF4470549.1"/>
    </source>
</evidence>
<dbReference type="InterPro" id="IPR022751">
    <property type="entry name" value="Alpha_mannosyltransferase"/>
</dbReference>
<proteinExistence type="inferred from homology"/>
<keyword evidence="4" id="KW-0808">Transferase</keyword>
<comment type="caution">
    <text evidence="11">The sequence shown here is derived from an EMBL/GenBank/DDBJ whole genome shotgun (WGS) entry which is preliminary data.</text>
</comment>
<dbReference type="Gene3D" id="3.90.550.10">
    <property type="entry name" value="Spore Coat Polysaccharide Biosynthesis Protein SpsA, Chain A"/>
    <property type="match status" value="1"/>
</dbReference>
<evidence type="ECO:0000313" key="12">
    <source>
        <dbReference type="Proteomes" id="UP000554235"/>
    </source>
</evidence>
<name>A0A8H4PCI9_9HYPO</name>
<evidence type="ECO:0000256" key="2">
    <source>
        <dbReference type="ARBA" id="ARBA00004922"/>
    </source>
</evidence>
<keyword evidence="12" id="KW-1185">Reference proteome</keyword>
<evidence type="ECO:0000256" key="10">
    <source>
        <dbReference type="SAM" id="Phobius"/>
    </source>
</evidence>
<dbReference type="GO" id="GO:0000139">
    <property type="term" value="C:Golgi membrane"/>
    <property type="evidence" value="ECO:0007669"/>
    <property type="project" value="UniProtKB-SubCell"/>
</dbReference>
<dbReference type="GO" id="GO:0046354">
    <property type="term" value="P:mannan biosynthetic process"/>
    <property type="evidence" value="ECO:0007669"/>
    <property type="project" value="TreeGrafter"/>
</dbReference>
<evidence type="ECO:0000256" key="6">
    <source>
        <dbReference type="ARBA" id="ARBA00022968"/>
    </source>
</evidence>
<dbReference type="AlphaFoldDB" id="A0A8H4PCI9"/>
<evidence type="ECO:0000256" key="5">
    <source>
        <dbReference type="ARBA" id="ARBA00022692"/>
    </source>
</evidence>
<reference evidence="11 12" key="1">
    <citation type="submission" date="2020-01" db="EMBL/GenBank/DDBJ databases">
        <title>Identification and distribution of gene clusters putatively required for synthesis of sphingolipid metabolism inhibitors in phylogenetically diverse species of the filamentous fungus Fusarium.</title>
        <authorList>
            <person name="Kim H.-S."/>
            <person name="Busman M."/>
            <person name="Brown D.W."/>
            <person name="Divon H."/>
            <person name="Uhlig S."/>
            <person name="Proctor R.H."/>
        </authorList>
    </citation>
    <scope>NUCLEOTIDE SEQUENCE [LARGE SCALE GENOMIC DNA]</scope>
    <source>
        <strain evidence="11 12">NRRL 20459</strain>
    </source>
</reference>
<dbReference type="Proteomes" id="UP000554235">
    <property type="component" value="Unassembled WGS sequence"/>
</dbReference>
<dbReference type="InterPro" id="IPR029044">
    <property type="entry name" value="Nucleotide-diphossugar_trans"/>
</dbReference>
<evidence type="ECO:0000256" key="3">
    <source>
        <dbReference type="ARBA" id="ARBA00009105"/>
    </source>
</evidence>
<dbReference type="PANTHER" id="PTHR31646">
    <property type="entry name" value="ALPHA-1,2-MANNOSYLTRANSFERASE MNN2"/>
    <property type="match status" value="1"/>
</dbReference>
<dbReference type="SUPFAM" id="SSF53448">
    <property type="entry name" value="Nucleotide-diphospho-sugar transferases"/>
    <property type="match status" value="1"/>
</dbReference>
<evidence type="ECO:0000256" key="4">
    <source>
        <dbReference type="ARBA" id="ARBA00022679"/>
    </source>
</evidence>
<gene>
    <name evidence="11" type="ORF">FALBO_2549</name>
</gene>
<evidence type="ECO:0000256" key="1">
    <source>
        <dbReference type="ARBA" id="ARBA00004323"/>
    </source>
</evidence>
<sequence length="521" mass="59065">MFLLPKESTAPLWTRLLARPYLIKLTGLLLILILVLSPWGFSSDSGLSSLTHYRIKVVHEGETEAPGPSSSTYNDAPTWTSSSAEVPQFTAPAVNISAFWGELSSALFEAEPEGEQIVSPRPLEVDTFSPFSGKSVVNLDVLQLPEEQFKSLKENHQTFVQNISDLASDLPFEHGTRGVVITAKGDLFGIAVTAILMMRRVGCKLPVQLFLNDASEHERKLCKKSLSKLDVHCLNMEDFLQLPNAPAPELERFQFKVFSIIFSTFQHVLFLDADAFPVRKPDYLFDVEPYTSHGLVTWPDFWLPTISPLFYNIAGVATPNNTIDSRASESGMMLYDKARHADSLLLAAYYNFYGRYYFQLHSQGAWGSGDKETFLQAALVLNNPYYQVKTNARVMTKDDINYGSGIWQADPEWDWKKHNKTTTKRDENKKTATMFAHLNRVKVDARRLNKLIDKEDEEGNKDDGPWSRIWGPDSSKIVKTAGYDLEKAIWQEIIKVNCDESLLVECDRIREYYEEVFTKDA</sequence>
<dbReference type="OrthoDB" id="4484309at2759"/>
<evidence type="ECO:0000256" key="9">
    <source>
        <dbReference type="ARBA" id="ARBA00023136"/>
    </source>
</evidence>